<evidence type="ECO:0000313" key="4">
    <source>
        <dbReference type="EMBL" id="MDI9241145.1"/>
    </source>
</evidence>
<gene>
    <name evidence="4" type="ORF">QJ036_01460</name>
</gene>
<evidence type="ECO:0000313" key="5">
    <source>
        <dbReference type="Proteomes" id="UP001300383"/>
    </source>
</evidence>
<feature type="transmembrane region" description="Helical" evidence="2">
    <location>
        <begin position="1744"/>
        <end position="1763"/>
    </location>
</feature>
<comment type="caution">
    <text evidence="4">The sequence shown here is derived from an EMBL/GenBank/DDBJ whole genome shotgun (WGS) entry which is preliminary data.</text>
</comment>
<dbReference type="InterPro" id="IPR011874">
    <property type="entry name" value="Fibro_Slime"/>
</dbReference>
<accession>A0AAP4B7P8</accession>
<dbReference type="EMBL" id="JASGBQ010000001">
    <property type="protein sequence ID" value="MDI9241145.1"/>
    <property type="molecule type" value="Genomic_DNA"/>
</dbReference>
<dbReference type="InterPro" id="IPR055382">
    <property type="entry name" value="DUF7601"/>
</dbReference>
<dbReference type="RefSeq" id="WP_283229647.1">
    <property type="nucleotide sequence ID" value="NZ_JASGBQ010000001.1"/>
</dbReference>
<dbReference type="Pfam" id="PF05257">
    <property type="entry name" value="CHAP"/>
    <property type="match status" value="1"/>
</dbReference>
<evidence type="ECO:0000259" key="3">
    <source>
        <dbReference type="PROSITE" id="PS51820"/>
    </source>
</evidence>
<dbReference type="PROSITE" id="PS51820">
    <property type="entry name" value="PA14"/>
    <property type="match status" value="1"/>
</dbReference>
<proteinExistence type="predicted"/>
<feature type="region of interest" description="Disordered" evidence="1">
    <location>
        <begin position="476"/>
        <end position="499"/>
    </location>
</feature>
<dbReference type="NCBIfam" id="TIGR01167">
    <property type="entry name" value="LPXTG_anchor"/>
    <property type="match status" value="1"/>
</dbReference>
<sequence length="1771" mass="194876">MQRKEEEQAEYYKEQGRRRRIWKKVVGSLACVVVFITTYMLILPAITLEKKVVCGLEEHVHTESCYVQITEKEEYRLTCSAESLGIHIHTDACYDEAGNIICGYGDYVVHSHDTSCYDENGNLVCTLPEISTSELHTHSQDCYDENGNLVCGKSEAKEHTHTEACFSSVTVPADTAVLTCTIPEDENHTHTALCYGQWMLVCEKEEHTHTEECYKKEENSTEKTFEEETAERETDGAASSDHTENNRLWEKAASDVRLTGEYAVDVLAVAQSQLGYEESKTDRVSSGNGDTRGYTLYGDWYGDAYGDWCAMFISFCLDRAGVAEMPLEANCVKWIDVLSEEECGLYHEASEYDTENEDSGYETARFEPLPGDLIFFDYDGDGSAEHVGIVAELIPETEDASAMIKTIEGNTGDRVQYMTYEAEDPAILGYGRLPEQEFVCGQKGHVHDESCTDSMGNLLCGMEEHIHEDTCKSGEEQFAEKESSEGQISEEAPSEPGNEQELFAERTDLTELVCEGADYTITVQYGPEAALPENVVLTAEEIPVGSEEYKQYLEQAAETMASEGKTEIVVYARFFDIQFQADGQKLEPEAPVSVTITYKEALGTGEGAGCQAVHFTDEETELLEVQTERPDESSTSFTHMQEGFSVVGNLVTENYSVYNSTDVGPNILPVDYYVYIDGEWVCVGSTKTGWYGDNKATGWQNDNRDCITVEQAGSVLGAYGFDTGAGNAALQIAYQRKETDRDAKLHSDTLSYVDENKSNIALIPLARNADPKSGYNVYFLPGNTNNKLSVNLDSVATTGSEFYTVQVYDPNHLVYGEDEPLPGKQVVRSGGSSEVTVNGLPEDSGAVWRCVDSKWTVVSEGIQNEDGTITFTLTNVTQPLRITPLASNLGTRVEKPVYFVVFLDGEWKETGTATPIYDDASVLVTGTQHRHYITSGQAESILAPYGFSSEAYSYQEGQGNVLAHQLGKWDLNTPFYTDNGAEKLADGTWAIGLSYSNNDVDYSVYYLPVNPAQFQGKQPGTYTAESAEMAGNRFWSVSVRDDNHSVYSDGELSSMTRIARDNDTVTVTVRNAEGILWSCVGKNGQPLEVEASQQGGNTTFIITNVTQPVEVVATKANPGFTVQYYANIPRFATSGSNPLKVIDTSGKALPTNGGTMATRNLYLEGTRQYTDQNKGNKTQLYRIQTTTELTRLYSEQEYRFEASPSLEYFNKLKDNDSYTLKEIWILKAGKDAASTNREDWDIYSYNGDTAFTNEAGQVNEATILITDGAVIRLVSDTSTGAYYNGTTFYDYNISSGQNSDGRWRTGITGINSESNYDTSLNGQRTWRSGADIFAFGNANCGTGMSGYLFDGSTLNKHSSKNSGYGGATFGLAAGLNDDGTIRYNEWVVAPKLFNDGDATGKQTYSGSSLTFDRVGDTYTLSAATLNNSNGQKNTLSGLQYFFNPSPTSSTTHTHIFTNNFWPMDPAAGRTDALWGAYGNPGSFQGYTEANNYSWGNLAANFPASDDGNNHNWFFGMNFAVSFNLTEDYEGPLEYYFFGDDDLWVFLDNQLVCDIGGVHSSIGEYVNLRDYLPVGSSGQHTLTFFYTERGASGSTCYMSFTLPSVSGSTVARDTGSLQIAKNLNVENANISNDTEFEFQVDLLEEENGDGLRQTFSYARSDGTYGTIKSGGTLKLKASEFATISGIPAGTFYRVTERTTEGYKTTVNGKEGYIVKGTIENGGTAPAEFVNTPFFELPETGGPGTWLYTLSGIVLMAAALLYKFLRRKRGEAG</sequence>
<dbReference type="GO" id="GO:0005576">
    <property type="term" value="C:extracellular region"/>
    <property type="evidence" value="ECO:0007669"/>
    <property type="project" value="TreeGrafter"/>
</dbReference>
<dbReference type="InterPro" id="IPR007921">
    <property type="entry name" value="CHAP_dom"/>
</dbReference>
<feature type="region of interest" description="Disordered" evidence="1">
    <location>
        <begin position="213"/>
        <end position="246"/>
    </location>
</feature>
<dbReference type="Proteomes" id="UP001300383">
    <property type="component" value="Unassembled WGS sequence"/>
</dbReference>
<feature type="domain" description="PA14" evidence="3">
    <location>
        <begin position="1451"/>
        <end position="1613"/>
    </location>
</feature>
<protein>
    <submittedName>
        <fullName evidence="4">Fibro-slime domain-containing protein</fullName>
    </submittedName>
</protein>
<dbReference type="Gene3D" id="2.60.40.1140">
    <property type="entry name" value="Collagen-binding surface protein Cna, B-type domain"/>
    <property type="match status" value="1"/>
</dbReference>
<keyword evidence="2" id="KW-1133">Transmembrane helix</keyword>
<dbReference type="InterPro" id="IPR037524">
    <property type="entry name" value="PA14/GLEYA"/>
</dbReference>
<evidence type="ECO:0000256" key="1">
    <source>
        <dbReference type="SAM" id="MobiDB-lite"/>
    </source>
</evidence>
<feature type="transmembrane region" description="Helical" evidence="2">
    <location>
        <begin position="21"/>
        <end position="42"/>
    </location>
</feature>
<keyword evidence="2" id="KW-0812">Transmembrane</keyword>
<dbReference type="InterPro" id="IPR051154">
    <property type="entry name" value="Prespore-cell_inducing_factor"/>
</dbReference>
<keyword evidence="2" id="KW-0472">Membrane</keyword>
<reference evidence="4 5" key="1">
    <citation type="submission" date="2023-05" db="EMBL/GenBank/DDBJ databases">
        <title>[ruminococcus] sp. nov., isolated from a pig farm feces dump.</title>
        <authorList>
            <person name="Chang Y.-H."/>
        </authorList>
    </citation>
    <scope>NUCLEOTIDE SEQUENCE [LARGE SCALE GENOMIC DNA]</scope>
    <source>
        <strain evidence="4 5">YH-rum2234</strain>
    </source>
</reference>
<dbReference type="Pfam" id="PF24547">
    <property type="entry name" value="DUF7601"/>
    <property type="match status" value="1"/>
</dbReference>
<dbReference type="Gene3D" id="3.90.1720.10">
    <property type="entry name" value="endopeptidase domain like (from Nostoc punctiforme)"/>
    <property type="match status" value="1"/>
</dbReference>
<dbReference type="NCBIfam" id="TIGR02148">
    <property type="entry name" value="Fibro_Slime"/>
    <property type="match status" value="1"/>
</dbReference>
<name>A0AAP4B7P8_9FIRM</name>
<organism evidence="4 5">
    <name type="scientific">Fusibacillus kribbianus</name>
    <dbReference type="NCBI Taxonomy" id="3044208"/>
    <lineage>
        <taxon>Bacteria</taxon>
        <taxon>Bacillati</taxon>
        <taxon>Bacillota</taxon>
        <taxon>Clostridia</taxon>
        <taxon>Lachnospirales</taxon>
        <taxon>Lachnospiraceae</taxon>
        <taxon>Fusibacillus</taxon>
    </lineage>
</organism>
<dbReference type="PANTHER" id="PTHR31137">
    <property type="entry name" value="PROTEIN PSIB-RELATED-RELATED"/>
    <property type="match status" value="1"/>
</dbReference>
<keyword evidence="5" id="KW-1185">Reference proteome</keyword>
<evidence type="ECO:0000256" key="2">
    <source>
        <dbReference type="SAM" id="Phobius"/>
    </source>
</evidence>